<dbReference type="RefSeq" id="WP_074995780.1">
    <property type="nucleotide sequence ID" value="NZ_FNTD01000004.1"/>
</dbReference>
<evidence type="ECO:0000313" key="2">
    <source>
        <dbReference type="Proteomes" id="UP000182375"/>
    </source>
</evidence>
<dbReference type="EMBL" id="FNTD01000004">
    <property type="protein sequence ID" value="SEE25505.1"/>
    <property type="molecule type" value="Genomic_DNA"/>
</dbReference>
<organism evidence="1 2">
    <name type="scientific">Streptomyces misionensis</name>
    <dbReference type="NCBI Taxonomy" id="67331"/>
    <lineage>
        <taxon>Bacteria</taxon>
        <taxon>Bacillati</taxon>
        <taxon>Actinomycetota</taxon>
        <taxon>Actinomycetes</taxon>
        <taxon>Kitasatosporales</taxon>
        <taxon>Streptomycetaceae</taxon>
        <taxon>Streptomyces</taxon>
    </lineage>
</organism>
<proteinExistence type="predicted"/>
<protein>
    <submittedName>
        <fullName evidence="1">Uncharacterized protein</fullName>
    </submittedName>
</protein>
<sequence length="578" mass="62201">MPGCRTPSALDLLRRNPRLAQLAAFPFDFDLERAEHGEEVALASGAPLTGIAGDDTGGTYFLCSDGAVLYADSDGRAALIGRSVADVLELVTGLPGWRDHLELPPGTGDDEVTAAARAHEADLRASYAPDLDARRTELLTGLGLTRRPPTELFARMRQALRDTEPEHVLLLTEEGTAYELLGGHPGPPLAEAVLTACRLDLDRLRADPAAWQEAAFCPVPGGEDPEHDAHAALRAAVLHAARYDRRPADLPLLRHLLEQEARCRREAPFGGMGEELHLAVFLVARLLREEDLPLLYAARAANFDTWCALSDLPLGLPGKGAEEKPSWEPEALRRWVEALDTPEWFGDDPGREPDETWVTLARRRGRTELARVALIRALDDIGPADTAELLWISAEFEALGDLRQAARAQRLHTRLQGTAEGRAAGYTRLASLERQYGDLEGASASLRAALEALEALGVATAPADAVGQPALFEVEAARAQTRPHRPDRGNVLDLTLEHFRLARTAAETGHGALGRQSLATASALLAALARPLPPALLRAAHSAALACADTEPADRCAALVADEERRAAEHPRDGDDAG</sequence>
<dbReference type="GeneID" id="95516424"/>
<evidence type="ECO:0000313" key="1">
    <source>
        <dbReference type="EMBL" id="SEE25505.1"/>
    </source>
</evidence>
<gene>
    <name evidence="1" type="ORF">SAMN04490357_7438</name>
</gene>
<reference evidence="1 2" key="1">
    <citation type="submission" date="2016-10" db="EMBL/GenBank/DDBJ databases">
        <authorList>
            <person name="de Groot N.N."/>
        </authorList>
    </citation>
    <scope>NUCLEOTIDE SEQUENCE [LARGE SCALE GENOMIC DNA]</scope>
    <source>
        <strain evidence="1 2">DSM 40306</strain>
    </source>
</reference>
<dbReference type="AlphaFoldDB" id="A0A1H5HCD6"/>
<name>A0A1H5HCD6_9ACTN</name>
<dbReference type="Proteomes" id="UP000182375">
    <property type="component" value="Unassembled WGS sequence"/>
</dbReference>
<accession>A0A1H5HCD6</accession>